<dbReference type="EMBL" id="AEJB01000208">
    <property type="protein sequence ID" value="ELP68528.1"/>
    <property type="molecule type" value="Genomic_DNA"/>
</dbReference>
<evidence type="ECO:0000313" key="3">
    <source>
        <dbReference type="Proteomes" id="UP000010931"/>
    </source>
</evidence>
<evidence type="ECO:0000256" key="1">
    <source>
        <dbReference type="SAM" id="MobiDB-lite"/>
    </source>
</evidence>
<protein>
    <submittedName>
        <fullName evidence="2">Uncharacterized protein</fullName>
    </submittedName>
</protein>
<reference evidence="2 3" key="1">
    <citation type="journal article" date="2011" name="Plasmid">
        <title>Streptomyces turgidiscabies Car8 contains a modular pathogenicity island that shares virulence genes with other actinobacterial plant pathogens.</title>
        <authorList>
            <person name="Huguet-Tapia J.C."/>
            <person name="Badger J.H."/>
            <person name="Loria R."/>
            <person name="Pettis G.S."/>
        </authorList>
    </citation>
    <scope>NUCLEOTIDE SEQUENCE [LARGE SCALE GENOMIC DNA]</scope>
    <source>
        <strain evidence="2 3">Car8</strain>
    </source>
</reference>
<sequence>MTAPAHSRHHAGPHPSIRIHIRTYTSTRAGRAAEETQWC</sequence>
<name>L7FA99_STRT8</name>
<dbReference type="AlphaFoldDB" id="L7FA99"/>
<organism evidence="2 3">
    <name type="scientific">Streptomyces turgidiscabies (strain Car8)</name>
    <dbReference type="NCBI Taxonomy" id="698760"/>
    <lineage>
        <taxon>Bacteria</taxon>
        <taxon>Bacillati</taxon>
        <taxon>Actinomycetota</taxon>
        <taxon>Actinomycetes</taxon>
        <taxon>Kitasatosporales</taxon>
        <taxon>Streptomycetaceae</taxon>
        <taxon>Streptomyces</taxon>
    </lineage>
</organism>
<proteinExistence type="predicted"/>
<gene>
    <name evidence="2" type="ORF">STRTUCAR8_03490</name>
</gene>
<dbReference type="Proteomes" id="UP000010931">
    <property type="component" value="Unassembled WGS sequence"/>
</dbReference>
<feature type="compositionally biased region" description="Basic residues" evidence="1">
    <location>
        <begin position="1"/>
        <end position="21"/>
    </location>
</feature>
<feature type="region of interest" description="Disordered" evidence="1">
    <location>
        <begin position="1"/>
        <end position="39"/>
    </location>
</feature>
<keyword evidence="3" id="KW-1185">Reference proteome</keyword>
<comment type="caution">
    <text evidence="2">The sequence shown here is derived from an EMBL/GenBank/DDBJ whole genome shotgun (WGS) entry which is preliminary data.</text>
</comment>
<accession>L7FA99</accession>
<evidence type="ECO:0000313" key="2">
    <source>
        <dbReference type="EMBL" id="ELP68528.1"/>
    </source>
</evidence>
<dbReference type="PATRIC" id="fig|698760.3.peg.2646"/>